<keyword evidence="3" id="KW-1185">Reference proteome</keyword>
<reference evidence="2 3" key="1">
    <citation type="submission" date="2020-01" db="EMBL/GenBank/DDBJ databases">
        <title>Identification and distribution of gene clusters putatively required for synthesis of sphingolipid metabolism inhibitors in phylogenetically diverse species of the filamentous fungus Fusarium.</title>
        <authorList>
            <person name="Kim H.-S."/>
            <person name="Busman M."/>
            <person name="Brown D.W."/>
            <person name="Divon H."/>
            <person name="Uhlig S."/>
            <person name="Proctor R.H."/>
        </authorList>
    </citation>
    <scope>NUCLEOTIDE SEQUENCE [LARGE SCALE GENOMIC DNA]</scope>
    <source>
        <strain evidence="2 3">NRRL 20459</strain>
    </source>
</reference>
<dbReference type="PANTHER" id="PTHR33112">
    <property type="entry name" value="DOMAIN PROTEIN, PUTATIVE-RELATED"/>
    <property type="match status" value="1"/>
</dbReference>
<dbReference type="Proteomes" id="UP000554235">
    <property type="component" value="Unassembled WGS sequence"/>
</dbReference>
<dbReference type="InterPro" id="IPR010730">
    <property type="entry name" value="HET"/>
</dbReference>
<dbReference type="OrthoDB" id="5347061at2759"/>
<sequence>MTALLNRPESFQKEVTDKTKVHSVDEYPVAVKVKSSRHMPSGVGWALMEVSLKSPNSSRLWLSIFTILSHRLRGKDSTVIHEHCIPTKILSLTSLDPETYPISIQQLQSESSTLNGKVSAIKPWLQECRSHPDHIACRPAPFAPRRLISVGLDGNPIRIVEEHAPLDKTEYATLSYCWGGSLQLRTTKETLAQFSNKIPWDLLPKTFADAISMAQELEIPYIWIDALCIVQDDERDWQEQASQMGDIFAGSQLTITASQSINSSQGCFCPEANGHQDGELLSCIHEDHPNDPGLQVRYYTNDIRSHTLNYNIISERGWTLQEQLLSPRLVSCMQAEVHWQCRGHYQTEGGLGFEPEEILQVESYVRTPSLHPSLLGNDLWCRATWRLIAENYSRRKFTYERDRVPAIAGITGYFASLMDDTPILGLWKRSIAIDLAWLALEPAESSAVPGLPSWSWFNCPDVAYDLWHGGTSTGAWSQQQDARLKFLSCDIEWQSTRYTSPIRKAELQIQGPVREILIRSSEEGNAHNPAYVQVFDEELEYDEGGIRWRCCAQFDAGERVGASTYLCLLLLSSTTKSTPPTINELFLIIDPVQVLGDLKYKRIGLGRIHGTSPTFDPEKAMEICLD</sequence>
<dbReference type="PANTHER" id="PTHR33112:SF16">
    <property type="entry name" value="HETEROKARYON INCOMPATIBILITY DOMAIN-CONTAINING PROTEIN"/>
    <property type="match status" value="1"/>
</dbReference>
<comment type="caution">
    <text evidence="2">The sequence shown here is derived from an EMBL/GenBank/DDBJ whole genome shotgun (WGS) entry which is preliminary data.</text>
</comment>
<feature type="domain" description="Heterokaryon incompatibility" evidence="1">
    <location>
        <begin position="171"/>
        <end position="322"/>
    </location>
</feature>
<accession>A0A8H4LL07</accession>
<dbReference type="Pfam" id="PF06985">
    <property type="entry name" value="HET"/>
    <property type="match status" value="1"/>
</dbReference>
<proteinExistence type="predicted"/>
<dbReference type="AlphaFoldDB" id="A0A8H4LL07"/>
<evidence type="ECO:0000313" key="3">
    <source>
        <dbReference type="Proteomes" id="UP000554235"/>
    </source>
</evidence>
<gene>
    <name evidence="2" type="ORF">FALBO_1940</name>
</gene>
<evidence type="ECO:0000313" key="2">
    <source>
        <dbReference type="EMBL" id="KAF4471146.1"/>
    </source>
</evidence>
<organism evidence="2 3">
    <name type="scientific">Fusarium albosuccineum</name>
    <dbReference type="NCBI Taxonomy" id="1237068"/>
    <lineage>
        <taxon>Eukaryota</taxon>
        <taxon>Fungi</taxon>
        <taxon>Dikarya</taxon>
        <taxon>Ascomycota</taxon>
        <taxon>Pezizomycotina</taxon>
        <taxon>Sordariomycetes</taxon>
        <taxon>Hypocreomycetidae</taxon>
        <taxon>Hypocreales</taxon>
        <taxon>Nectriaceae</taxon>
        <taxon>Fusarium</taxon>
        <taxon>Fusarium decemcellulare species complex</taxon>
    </lineage>
</organism>
<dbReference type="EMBL" id="JAADYS010000245">
    <property type="protein sequence ID" value="KAF4471146.1"/>
    <property type="molecule type" value="Genomic_DNA"/>
</dbReference>
<name>A0A8H4LL07_9HYPO</name>
<protein>
    <submittedName>
        <fullName evidence="2">Heterokaryon incompatibility -domain-containing</fullName>
    </submittedName>
</protein>
<evidence type="ECO:0000259" key="1">
    <source>
        <dbReference type="Pfam" id="PF06985"/>
    </source>
</evidence>